<evidence type="ECO:0000256" key="2">
    <source>
        <dbReference type="ARBA" id="ARBA00023015"/>
    </source>
</evidence>
<comment type="caution">
    <text evidence="8">The sequence shown here is derived from an EMBL/GenBank/DDBJ whole genome shotgun (WGS) entry which is preliminary data.</text>
</comment>
<keyword evidence="1" id="KW-0678">Repressor</keyword>
<accession>A0A9X1YT34</accession>
<dbReference type="Pfam" id="PF17939">
    <property type="entry name" value="TetR_C_30"/>
    <property type="match status" value="1"/>
</dbReference>
<evidence type="ECO:0000313" key="9">
    <source>
        <dbReference type="Proteomes" id="UP001139353"/>
    </source>
</evidence>
<gene>
    <name evidence="8" type="ORF">LPC04_26285</name>
</gene>
<dbReference type="AlphaFoldDB" id="A0A9X1YT34"/>
<evidence type="ECO:0000259" key="7">
    <source>
        <dbReference type="PROSITE" id="PS50977"/>
    </source>
</evidence>
<dbReference type="GO" id="GO:0000976">
    <property type="term" value="F:transcription cis-regulatory region binding"/>
    <property type="evidence" value="ECO:0007669"/>
    <property type="project" value="TreeGrafter"/>
</dbReference>
<dbReference type="InterPro" id="IPR036271">
    <property type="entry name" value="Tet_transcr_reg_TetR-rel_C_sf"/>
</dbReference>
<feature type="compositionally biased region" description="Low complexity" evidence="6">
    <location>
        <begin position="216"/>
        <end position="230"/>
    </location>
</feature>
<feature type="DNA-binding region" description="H-T-H motif" evidence="5">
    <location>
        <begin position="24"/>
        <end position="43"/>
    </location>
</feature>
<dbReference type="InterPro" id="IPR009057">
    <property type="entry name" value="Homeodomain-like_sf"/>
</dbReference>
<feature type="region of interest" description="Disordered" evidence="6">
    <location>
        <begin position="206"/>
        <end position="230"/>
    </location>
</feature>
<dbReference type="Proteomes" id="UP001139353">
    <property type="component" value="Unassembled WGS sequence"/>
</dbReference>
<dbReference type="Pfam" id="PF00440">
    <property type="entry name" value="TetR_N"/>
    <property type="match status" value="1"/>
</dbReference>
<keyword evidence="4" id="KW-0804">Transcription</keyword>
<dbReference type="InterPro" id="IPR001647">
    <property type="entry name" value="HTH_TetR"/>
</dbReference>
<evidence type="ECO:0000256" key="6">
    <source>
        <dbReference type="SAM" id="MobiDB-lite"/>
    </source>
</evidence>
<organism evidence="8 9">
    <name type="scientific">Scleromatobacter humisilvae</name>
    <dbReference type="NCBI Taxonomy" id="2897159"/>
    <lineage>
        <taxon>Bacteria</taxon>
        <taxon>Pseudomonadati</taxon>
        <taxon>Pseudomonadota</taxon>
        <taxon>Betaproteobacteria</taxon>
        <taxon>Burkholderiales</taxon>
        <taxon>Sphaerotilaceae</taxon>
        <taxon>Scleromatobacter</taxon>
    </lineage>
</organism>
<keyword evidence="9" id="KW-1185">Reference proteome</keyword>
<dbReference type="SUPFAM" id="SSF48498">
    <property type="entry name" value="Tetracyclin repressor-like, C-terminal domain"/>
    <property type="match status" value="1"/>
</dbReference>
<dbReference type="EMBL" id="JAJLJH010000013">
    <property type="protein sequence ID" value="MCK9689241.1"/>
    <property type="molecule type" value="Genomic_DNA"/>
</dbReference>
<dbReference type="Gene3D" id="1.10.357.10">
    <property type="entry name" value="Tetracycline Repressor, domain 2"/>
    <property type="match status" value="1"/>
</dbReference>
<sequence>MQRKSAILIAANHHFAHHGFRGASLRDIARDAQVSLTLLNHHFGSKYQLLSAVIDSHRKMLDDRASSLLALVTAGPGTFTVRDLVQVWIRIGFATAAEADGETFLRLMARVIDDPTEEAAQVVREKLDDAALVFIDALQLCYPKASRHAAASAYIYVSASLLKFLIGSKRLFRLAQAASPAESTADDQDRLTRFLVAGIEAALRPRAEVETRPSLAAANGAAGEPDAARQ</sequence>
<dbReference type="PROSITE" id="PS50977">
    <property type="entry name" value="HTH_TETR_2"/>
    <property type="match status" value="1"/>
</dbReference>
<evidence type="ECO:0000313" key="8">
    <source>
        <dbReference type="EMBL" id="MCK9689241.1"/>
    </source>
</evidence>
<keyword evidence="3 5" id="KW-0238">DNA-binding</keyword>
<dbReference type="SUPFAM" id="SSF46689">
    <property type="entry name" value="Homeodomain-like"/>
    <property type="match status" value="1"/>
</dbReference>
<evidence type="ECO:0000256" key="1">
    <source>
        <dbReference type="ARBA" id="ARBA00022491"/>
    </source>
</evidence>
<keyword evidence="2" id="KW-0805">Transcription regulation</keyword>
<feature type="domain" description="HTH tetR-type" evidence="7">
    <location>
        <begin position="1"/>
        <end position="61"/>
    </location>
</feature>
<dbReference type="PANTHER" id="PTHR30055:SF234">
    <property type="entry name" value="HTH-TYPE TRANSCRIPTIONAL REGULATOR BETI"/>
    <property type="match status" value="1"/>
</dbReference>
<dbReference type="GO" id="GO:0003700">
    <property type="term" value="F:DNA-binding transcription factor activity"/>
    <property type="evidence" value="ECO:0007669"/>
    <property type="project" value="TreeGrafter"/>
</dbReference>
<evidence type="ECO:0000256" key="5">
    <source>
        <dbReference type="PROSITE-ProRule" id="PRU00335"/>
    </source>
</evidence>
<dbReference type="PANTHER" id="PTHR30055">
    <property type="entry name" value="HTH-TYPE TRANSCRIPTIONAL REGULATOR RUTR"/>
    <property type="match status" value="1"/>
</dbReference>
<protein>
    <submittedName>
        <fullName evidence="8">TetR family transcriptional regulator</fullName>
    </submittedName>
</protein>
<dbReference type="InterPro" id="IPR041586">
    <property type="entry name" value="PsrA_TetR_C"/>
</dbReference>
<dbReference type="PROSITE" id="PS01081">
    <property type="entry name" value="HTH_TETR_1"/>
    <property type="match status" value="1"/>
</dbReference>
<name>A0A9X1YT34_9BURK</name>
<dbReference type="InterPro" id="IPR023772">
    <property type="entry name" value="DNA-bd_HTH_TetR-type_CS"/>
</dbReference>
<dbReference type="InterPro" id="IPR050109">
    <property type="entry name" value="HTH-type_TetR-like_transc_reg"/>
</dbReference>
<evidence type="ECO:0000256" key="4">
    <source>
        <dbReference type="ARBA" id="ARBA00023163"/>
    </source>
</evidence>
<dbReference type="RefSeq" id="WP_275685291.1">
    <property type="nucleotide sequence ID" value="NZ_JAJLJH010000013.1"/>
</dbReference>
<proteinExistence type="predicted"/>
<evidence type="ECO:0000256" key="3">
    <source>
        <dbReference type="ARBA" id="ARBA00023125"/>
    </source>
</evidence>
<reference evidence="8" key="1">
    <citation type="submission" date="2021-11" db="EMBL/GenBank/DDBJ databases">
        <title>BS-T2-15 a new species belonging to the Comamonadaceae family isolated from the soil of a French oak forest.</title>
        <authorList>
            <person name="Mieszkin S."/>
            <person name="Alain K."/>
        </authorList>
    </citation>
    <scope>NUCLEOTIDE SEQUENCE</scope>
    <source>
        <strain evidence="8">BS-T2-15</strain>
    </source>
</reference>